<keyword evidence="2" id="KW-1133">Transmembrane helix</keyword>
<feature type="transmembrane region" description="Helical" evidence="2">
    <location>
        <begin position="80"/>
        <end position="98"/>
    </location>
</feature>
<evidence type="ECO:0000313" key="4">
    <source>
        <dbReference type="EMBL" id="SKD10156.1"/>
    </source>
</evidence>
<dbReference type="InterPro" id="IPR036890">
    <property type="entry name" value="HATPase_C_sf"/>
</dbReference>
<dbReference type="InterPro" id="IPR050640">
    <property type="entry name" value="Bact_2-comp_sensor_kinase"/>
</dbReference>
<dbReference type="InterPro" id="IPR010559">
    <property type="entry name" value="Sig_transdc_His_kin_internal"/>
</dbReference>
<sequence>MFPIIHRHKPAIYREGSYYPAGNSEFQSYIYLSQMFRLKSSVVIAHITGWLICLSLPLLFVSGQTGDRKALSILFSTDYLVFLVTYVALFYFHTTFLFPRLYFRKQYVLYFLSVLLLLIMVNYMQPYDHLFSRLPHPPGEMPWHQPMPPGTEQGPRPEGMRPPGKPPRQIDIVSDFLFLLTIALSIAIETTHRWRQTEKRALYAETRKTQAELSFLKAQINPHFLFNTLNNIYSLAITRSDNTAMSIMKLSNMLRYVTEDTRDDYVLLESEIDCLRDYIDLQKLRLTTKTKVNFAVTGSPGIKCIAPLVLLPFLENAFKYGVSNHEPSEITILLQTSENRIHFYCSNKLFRVTQDTSRTGIGIANTRQRLEHLYPDKYELQISEDNGAYSISLQLQV</sequence>
<evidence type="ECO:0000256" key="1">
    <source>
        <dbReference type="SAM" id="MobiDB-lite"/>
    </source>
</evidence>
<feature type="domain" description="Signal transduction histidine kinase internal region" evidence="3">
    <location>
        <begin position="211"/>
        <end position="288"/>
    </location>
</feature>
<proteinExistence type="predicted"/>
<feature type="transmembrane region" description="Helical" evidence="2">
    <location>
        <begin position="42"/>
        <end position="60"/>
    </location>
</feature>
<dbReference type="Gene3D" id="3.30.565.10">
    <property type="entry name" value="Histidine kinase-like ATPase, C-terminal domain"/>
    <property type="match status" value="1"/>
</dbReference>
<dbReference type="SUPFAM" id="SSF55874">
    <property type="entry name" value="ATPase domain of HSP90 chaperone/DNA topoisomerase II/histidine kinase"/>
    <property type="match status" value="1"/>
</dbReference>
<organism evidence="4 5">
    <name type="scientific">Chitinophaga ginsengisegetis</name>
    <dbReference type="NCBI Taxonomy" id="393003"/>
    <lineage>
        <taxon>Bacteria</taxon>
        <taxon>Pseudomonadati</taxon>
        <taxon>Bacteroidota</taxon>
        <taxon>Chitinophagia</taxon>
        <taxon>Chitinophagales</taxon>
        <taxon>Chitinophagaceae</taxon>
        <taxon>Chitinophaga</taxon>
    </lineage>
</organism>
<keyword evidence="4" id="KW-0808">Transferase</keyword>
<dbReference type="Pfam" id="PF06580">
    <property type="entry name" value="His_kinase"/>
    <property type="match status" value="1"/>
</dbReference>
<dbReference type="Proteomes" id="UP000190166">
    <property type="component" value="Unassembled WGS sequence"/>
</dbReference>
<dbReference type="AlphaFoldDB" id="A0A1T5PBV2"/>
<evidence type="ECO:0000259" key="3">
    <source>
        <dbReference type="Pfam" id="PF06580"/>
    </source>
</evidence>
<name>A0A1T5PBV2_9BACT</name>
<dbReference type="PANTHER" id="PTHR34220">
    <property type="entry name" value="SENSOR HISTIDINE KINASE YPDA"/>
    <property type="match status" value="1"/>
</dbReference>
<dbReference type="PANTHER" id="PTHR34220:SF7">
    <property type="entry name" value="SENSOR HISTIDINE KINASE YPDA"/>
    <property type="match status" value="1"/>
</dbReference>
<evidence type="ECO:0000313" key="5">
    <source>
        <dbReference type="Proteomes" id="UP000190166"/>
    </source>
</evidence>
<dbReference type="STRING" id="393003.SAMN05660461_6060"/>
<evidence type="ECO:0000256" key="2">
    <source>
        <dbReference type="SAM" id="Phobius"/>
    </source>
</evidence>
<dbReference type="GO" id="GO:0016020">
    <property type="term" value="C:membrane"/>
    <property type="evidence" value="ECO:0007669"/>
    <property type="project" value="InterPro"/>
</dbReference>
<feature type="transmembrane region" description="Helical" evidence="2">
    <location>
        <begin position="107"/>
        <end position="125"/>
    </location>
</feature>
<dbReference type="GO" id="GO:0000155">
    <property type="term" value="F:phosphorelay sensor kinase activity"/>
    <property type="evidence" value="ECO:0007669"/>
    <property type="project" value="InterPro"/>
</dbReference>
<keyword evidence="4" id="KW-0418">Kinase</keyword>
<protein>
    <submittedName>
        <fullName evidence="4">Histidine kinase</fullName>
    </submittedName>
</protein>
<feature type="region of interest" description="Disordered" evidence="1">
    <location>
        <begin position="142"/>
        <end position="165"/>
    </location>
</feature>
<accession>A0A1T5PBV2</accession>
<reference evidence="4 5" key="1">
    <citation type="submission" date="2017-02" db="EMBL/GenBank/DDBJ databases">
        <authorList>
            <person name="Peterson S.W."/>
        </authorList>
    </citation>
    <scope>NUCLEOTIDE SEQUENCE [LARGE SCALE GENOMIC DNA]</scope>
    <source>
        <strain evidence="4 5">DSM 18108</strain>
    </source>
</reference>
<keyword evidence="2" id="KW-0812">Transmembrane</keyword>
<keyword evidence="2" id="KW-0472">Membrane</keyword>
<gene>
    <name evidence="4" type="ORF">SAMN05660461_6060</name>
</gene>
<keyword evidence="5" id="KW-1185">Reference proteome</keyword>
<dbReference type="EMBL" id="FUZZ01000006">
    <property type="protein sequence ID" value="SKD10156.1"/>
    <property type="molecule type" value="Genomic_DNA"/>
</dbReference>